<feature type="coiled-coil region" evidence="6">
    <location>
        <begin position="12"/>
        <end position="67"/>
    </location>
</feature>
<dbReference type="Pfam" id="PF17919">
    <property type="entry name" value="RT_RNaseH_2"/>
    <property type="match status" value="1"/>
</dbReference>
<evidence type="ECO:0000256" key="7">
    <source>
        <dbReference type="SAM" id="MobiDB-lite"/>
    </source>
</evidence>
<dbReference type="InterPro" id="IPR005162">
    <property type="entry name" value="Retrotrans_gag_dom"/>
</dbReference>
<accession>A0AAV7FB47</accession>
<keyword evidence="3" id="KW-0540">Nuclease</keyword>
<feature type="compositionally biased region" description="Polar residues" evidence="7">
    <location>
        <begin position="475"/>
        <end position="488"/>
    </location>
</feature>
<dbReference type="InterPro" id="IPR043502">
    <property type="entry name" value="DNA/RNA_pol_sf"/>
</dbReference>
<dbReference type="SUPFAM" id="SSF56672">
    <property type="entry name" value="DNA/RNA polymerases"/>
    <property type="match status" value="1"/>
</dbReference>
<dbReference type="GO" id="GO:0004519">
    <property type="term" value="F:endonuclease activity"/>
    <property type="evidence" value="ECO:0007669"/>
    <property type="project" value="UniProtKB-KW"/>
</dbReference>
<feature type="region of interest" description="Disordered" evidence="7">
    <location>
        <begin position="471"/>
        <end position="496"/>
    </location>
</feature>
<dbReference type="AlphaFoldDB" id="A0AAV7FB47"/>
<protein>
    <recommendedName>
        <fullName evidence="12">Reverse transcriptase/retrotransposon-derived protein RNase H-like domain-containing protein</fullName>
    </recommendedName>
</protein>
<feature type="domain" description="Retrotransposon gag" evidence="8">
    <location>
        <begin position="535"/>
        <end position="628"/>
    </location>
</feature>
<dbReference type="InterPro" id="IPR021109">
    <property type="entry name" value="Peptidase_aspartic_dom_sf"/>
</dbReference>
<dbReference type="CDD" id="cd09274">
    <property type="entry name" value="RNase_HI_RT_Ty3"/>
    <property type="match status" value="1"/>
</dbReference>
<evidence type="ECO:0008006" key="12">
    <source>
        <dbReference type="Google" id="ProtNLM"/>
    </source>
</evidence>
<feature type="compositionally biased region" description="Basic and acidic residues" evidence="7">
    <location>
        <begin position="676"/>
        <end position="698"/>
    </location>
</feature>
<evidence type="ECO:0000259" key="9">
    <source>
        <dbReference type="Pfam" id="PF17919"/>
    </source>
</evidence>
<dbReference type="Pfam" id="PF03732">
    <property type="entry name" value="Retrotrans_gag"/>
    <property type="match status" value="1"/>
</dbReference>
<dbReference type="FunFam" id="3.30.70.270:FF:000020">
    <property type="entry name" value="Transposon Tf2-6 polyprotein-like Protein"/>
    <property type="match status" value="1"/>
</dbReference>
<feature type="region of interest" description="Disordered" evidence="7">
    <location>
        <begin position="657"/>
        <end position="698"/>
    </location>
</feature>
<dbReference type="Gene3D" id="3.10.10.10">
    <property type="entry name" value="HIV Type 1 Reverse Transcriptase, subunit A, domain 1"/>
    <property type="match status" value="1"/>
</dbReference>
<dbReference type="GO" id="GO:0016787">
    <property type="term" value="F:hydrolase activity"/>
    <property type="evidence" value="ECO:0007669"/>
    <property type="project" value="UniProtKB-KW"/>
</dbReference>
<dbReference type="PANTHER" id="PTHR37984">
    <property type="entry name" value="PROTEIN CBG26694"/>
    <property type="match status" value="1"/>
</dbReference>
<dbReference type="Proteomes" id="UP000825729">
    <property type="component" value="Unassembled WGS sequence"/>
</dbReference>
<evidence type="ECO:0000256" key="3">
    <source>
        <dbReference type="ARBA" id="ARBA00022722"/>
    </source>
</evidence>
<feature type="region of interest" description="Disordered" evidence="7">
    <location>
        <begin position="119"/>
        <end position="140"/>
    </location>
</feature>
<dbReference type="Gene3D" id="3.30.70.270">
    <property type="match status" value="2"/>
</dbReference>
<name>A0AAV7FB47_ARIFI</name>
<dbReference type="InterPro" id="IPR050951">
    <property type="entry name" value="Retrovirus_Pol_polyprotein"/>
</dbReference>
<keyword evidence="11" id="KW-1185">Reference proteome</keyword>
<keyword evidence="5" id="KW-0511">Multifunctional enzyme</keyword>
<dbReference type="CDD" id="cd00303">
    <property type="entry name" value="retropepsin_like"/>
    <property type="match status" value="1"/>
</dbReference>
<reference evidence="10 11" key="1">
    <citation type="submission" date="2021-07" db="EMBL/GenBank/DDBJ databases">
        <title>The Aristolochia fimbriata genome: insights into angiosperm evolution, floral development and chemical biosynthesis.</title>
        <authorList>
            <person name="Jiao Y."/>
        </authorList>
    </citation>
    <scope>NUCLEOTIDE SEQUENCE [LARGE SCALE GENOMIC DNA]</scope>
    <source>
        <strain evidence="10">IBCAS-2021</strain>
        <tissue evidence="10">Leaf</tissue>
    </source>
</reference>
<organism evidence="10 11">
    <name type="scientific">Aristolochia fimbriata</name>
    <name type="common">White veined hardy Dutchman's pipe vine</name>
    <dbReference type="NCBI Taxonomy" id="158543"/>
    <lineage>
        <taxon>Eukaryota</taxon>
        <taxon>Viridiplantae</taxon>
        <taxon>Streptophyta</taxon>
        <taxon>Embryophyta</taxon>
        <taxon>Tracheophyta</taxon>
        <taxon>Spermatophyta</taxon>
        <taxon>Magnoliopsida</taxon>
        <taxon>Magnoliidae</taxon>
        <taxon>Piperales</taxon>
        <taxon>Aristolochiaceae</taxon>
        <taxon>Aristolochia</taxon>
    </lineage>
</organism>
<keyword evidence="1" id="KW-0808">Transferase</keyword>
<evidence type="ECO:0000256" key="1">
    <source>
        <dbReference type="ARBA" id="ARBA00022679"/>
    </source>
</evidence>
<proteinExistence type="predicted"/>
<feature type="compositionally biased region" description="Low complexity" evidence="7">
    <location>
        <begin position="71"/>
        <end position="105"/>
    </location>
</feature>
<evidence type="ECO:0000256" key="5">
    <source>
        <dbReference type="ARBA" id="ARBA00023268"/>
    </source>
</evidence>
<comment type="caution">
    <text evidence="10">The sequence shown here is derived from an EMBL/GenBank/DDBJ whole genome shotgun (WGS) entry which is preliminary data.</text>
</comment>
<keyword evidence="4" id="KW-0378">Hydrolase</keyword>
<feature type="domain" description="Reverse transcriptase/retrotransposon-derived protein RNase H-like" evidence="9">
    <location>
        <begin position="1053"/>
        <end position="1147"/>
    </location>
</feature>
<evidence type="ECO:0000313" key="11">
    <source>
        <dbReference type="Proteomes" id="UP000825729"/>
    </source>
</evidence>
<dbReference type="GO" id="GO:0003964">
    <property type="term" value="F:RNA-directed DNA polymerase activity"/>
    <property type="evidence" value="ECO:0007669"/>
    <property type="project" value="UniProtKB-KW"/>
</dbReference>
<feature type="region of interest" description="Disordered" evidence="7">
    <location>
        <begin position="67"/>
        <end position="105"/>
    </location>
</feature>
<evidence type="ECO:0000256" key="2">
    <source>
        <dbReference type="ARBA" id="ARBA00022695"/>
    </source>
</evidence>
<evidence type="ECO:0000313" key="10">
    <source>
        <dbReference type="EMBL" id="KAG9458420.1"/>
    </source>
</evidence>
<dbReference type="EMBL" id="JAINDJ010000002">
    <property type="protein sequence ID" value="KAG9458420.1"/>
    <property type="molecule type" value="Genomic_DNA"/>
</dbReference>
<dbReference type="PANTHER" id="PTHR37984:SF5">
    <property type="entry name" value="PROTEIN NYNRIN-LIKE"/>
    <property type="match status" value="1"/>
</dbReference>
<keyword evidence="6" id="KW-0175">Coiled coil</keyword>
<dbReference type="InterPro" id="IPR043128">
    <property type="entry name" value="Rev_trsase/Diguanyl_cyclase"/>
</dbReference>
<sequence>MAAHPPQAEFIISQLQDEVMQLKLKNATLESEMDGVKCIVGTMAATLEDMQLKMVVMQARLDRAAEEAPAAKEAPTAAEEALAAEDALATEDAPASEEGPATVEAPAAVESAAAVETLVAEQPSPRHYKRKVKPSQGQTYCPSDTDGWLANSCKMDHPRGRADYVLVWTHTVLGMNLRVYSIVTCKGVAGMHAELKACGYSEPSEEGDTGPPVLARMGIGTEGDTLCRMTKLRGEWLCRYRSRTDLGMVLPISMQGLRAGASAGEVCTGAWRKGLASKVAQEHGAAAPMHKGHKAHGVPAECARRGVLRHGWSWRPCGGGRPKGDRAPATRLGRWFAWRGADDEKTWRRESLAEVLGDLQPRYNWYQSVSSVLGMKGEEQVMTEQGETSGIVSTQLLSEINRTLIAWKEEFSSNLREIKEEVKDVQEMLLGEVVALGARVSLWEKYMAGGGSLPQTTGSVGREEIVLAEAGTTAVEESTPATTQPSSSDKLKVPKPKVYDGTRDPKVIDNFLWQVEQYLSVSGVHGDEHMIKGAFMFLVDDVILWWRQRTGDGEASTTPILSWVDFKAELKRQFLPENAEFEARKELRALKQSGKIKEYVSRFTSFMLCISNMTDEDRLFAFLGGLKPWAEQELRRRDAKSLAEALSTAEKLTEFEKKTEVSTSSSKGSKTSRGKKPWERKSNRLERTDDKKKKGDGKPKCFHCDGDHFLKDCPRKKLLNSMVESKSEESGDHARMGSLKLVSALQGNEGSTRSLVKSVNSEARAICGIARDVPIIVGEWQGKVSFSFVNMDDFDFILGMDFLCLCKGFVLPHLGLLCILDEGGPCHVKEVQSTSAGSSMLSAMQLKRGLQHGHDTYIATLVRGHDDEEGGMRAIPPRIAEVLQRYVDVFPVELPKRLPPTREVDHAIELEPGSKPPAKAPYRMAPKELEELRREATVFTKLDLRSGYYQVWIVEGDEGKTTCVTSKTMGDHVRHLTHVFGTLREHSLFVKKEKCSFALSEVESIADWPEPTGVSELRSFLGLANYYRRFIYSFSSIASPLTELLKKKAPWVWSGACQAAFDRLKAAIMQEPVLCLVDFSKPFEVHTDASDFAIGGVQEEEGHPVAFESRKLNETERRYMVQDREMTAVVHCLRTWRHYLLGARFVVKTDNVASSYILTQKKLSPKQACWQDFFAEFDFSMEYKPGRTNIVADALSRRSGNDKHNDGSTLMENVVVLVSRCEGTPRRPYAGRGPAWL</sequence>
<dbReference type="Gene3D" id="2.40.70.10">
    <property type="entry name" value="Acid Proteases"/>
    <property type="match status" value="1"/>
</dbReference>
<keyword evidence="4" id="KW-0255">Endonuclease</keyword>
<evidence type="ECO:0000256" key="4">
    <source>
        <dbReference type="ARBA" id="ARBA00022759"/>
    </source>
</evidence>
<evidence type="ECO:0000259" key="8">
    <source>
        <dbReference type="Pfam" id="PF03732"/>
    </source>
</evidence>
<gene>
    <name evidence="10" type="ORF">H6P81_002928</name>
</gene>
<keyword evidence="2" id="KW-0548">Nucleotidyltransferase</keyword>
<evidence type="ECO:0000256" key="6">
    <source>
        <dbReference type="SAM" id="Coils"/>
    </source>
</evidence>
<dbReference type="InterPro" id="IPR041577">
    <property type="entry name" value="RT_RNaseH_2"/>
</dbReference>